<dbReference type="PANTHER" id="PTHR43701:SF2">
    <property type="entry name" value="MEMBRANE TRANSPORTER PROTEIN YJNA-RELATED"/>
    <property type="match status" value="1"/>
</dbReference>
<evidence type="ECO:0000256" key="5">
    <source>
        <dbReference type="SAM" id="Phobius"/>
    </source>
</evidence>
<name>A0A6J7DNK2_9ZZZZ</name>
<dbReference type="EMBL" id="CAFBLQ010000056">
    <property type="protein sequence ID" value="CAB4869849.1"/>
    <property type="molecule type" value="Genomic_DNA"/>
</dbReference>
<reference evidence="6" key="1">
    <citation type="submission" date="2020-05" db="EMBL/GenBank/DDBJ databases">
        <authorList>
            <person name="Chiriac C."/>
            <person name="Salcher M."/>
            <person name="Ghai R."/>
            <person name="Kavagutti S V."/>
        </authorList>
    </citation>
    <scope>NUCLEOTIDE SEQUENCE</scope>
</reference>
<keyword evidence="4 5" id="KW-0472">Membrane</keyword>
<dbReference type="InterPro" id="IPR002781">
    <property type="entry name" value="TM_pro_TauE-like"/>
</dbReference>
<sequence>MILEAIILGLAAGVLSGLLGIGGGALFVPGLVLILGLSQVEAEATSLLAIVPVALLGAWRQRAYGNLRMRQGLVIGVASIPAALLGVVLVNALPERIIEYGFAALLVFLAWRMMRGALVELRGD</sequence>
<feature type="transmembrane region" description="Helical" evidence="5">
    <location>
        <begin position="42"/>
        <end position="60"/>
    </location>
</feature>
<protein>
    <submittedName>
        <fullName evidence="6">Unannotated protein</fullName>
    </submittedName>
</protein>
<keyword evidence="3 5" id="KW-1133">Transmembrane helix</keyword>
<accession>A0A6J7DNK2</accession>
<feature type="transmembrane region" description="Helical" evidence="5">
    <location>
        <begin position="72"/>
        <end position="91"/>
    </location>
</feature>
<gene>
    <name evidence="6" type="ORF">UFOPK3423_00679</name>
</gene>
<dbReference type="GO" id="GO:0016020">
    <property type="term" value="C:membrane"/>
    <property type="evidence" value="ECO:0007669"/>
    <property type="project" value="UniProtKB-SubCell"/>
</dbReference>
<evidence type="ECO:0000256" key="2">
    <source>
        <dbReference type="ARBA" id="ARBA00022692"/>
    </source>
</evidence>
<organism evidence="6">
    <name type="scientific">freshwater metagenome</name>
    <dbReference type="NCBI Taxonomy" id="449393"/>
    <lineage>
        <taxon>unclassified sequences</taxon>
        <taxon>metagenomes</taxon>
        <taxon>ecological metagenomes</taxon>
    </lineage>
</organism>
<evidence type="ECO:0000256" key="3">
    <source>
        <dbReference type="ARBA" id="ARBA00022989"/>
    </source>
</evidence>
<dbReference type="InterPro" id="IPR051598">
    <property type="entry name" value="TSUP/Inactive_protease-like"/>
</dbReference>
<dbReference type="PANTHER" id="PTHR43701">
    <property type="entry name" value="MEMBRANE TRANSPORTER PROTEIN MJ0441-RELATED"/>
    <property type="match status" value="1"/>
</dbReference>
<dbReference type="AlphaFoldDB" id="A0A6J7DNK2"/>
<keyword evidence="2 5" id="KW-0812">Transmembrane</keyword>
<dbReference type="Pfam" id="PF01925">
    <property type="entry name" value="TauE"/>
    <property type="match status" value="1"/>
</dbReference>
<proteinExistence type="predicted"/>
<evidence type="ECO:0000256" key="4">
    <source>
        <dbReference type="ARBA" id="ARBA00023136"/>
    </source>
</evidence>
<comment type="subcellular location">
    <subcellularLocation>
        <location evidence="1">Membrane</location>
        <topology evidence="1">Multi-pass membrane protein</topology>
    </subcellularLocation>
</comment>
<evidence type="ECO:0000313" key="6">
    <source>
        <dbReference type="EMBL" id="CAB4869849.1"/>
    </source>
</evidence>
<feature type="transmembrane region" description="Helical" evidence="5">
    <location>
        <begin position="97"/>
        <end position="114"/>
    </location>
</feature>
<feature type="transmembrane region" description="Helical" evidence="5">
    <location>
        <begin position="7"/>
        <end position="36"/>
    </location>
</feature>
<evidence type="ECO:0000256" key="1">
    <source>
        <dbReference type="ARBA" id="ARBA00004141"/>
    </source>
</evidence>